<gene>
    <name evidence="2" type="ORF">PPERSA_04999</name>
</gene>
<evidence type="ECO:0000256" key="1">
    <source>
        <dbReference type="SAM" id="MobiDB-lite"/>
    </source>
</evidence>
<dbReference type="Proteomes" id="UP000054937">
    <property type="component" value="Unassembled WGS sequence"/>
</dbReference>
<dbReference type="AlphaFoldDB" id="A0A0V0QVZ4"/>
<feature type="compositionally biased region" description="Acidic residues" evidence="1">
    <location>
        <begin position="126"/>
        <end position="141"/>
    </location>
</feature>
<reference evidence="2 3" key="1">
    <citation type="journal article" date="2015" name="Sci. Rep.">
        <title>Genome of the facultative scuticociliatosis pathogen Pseudocohnilembus persalinus provides insight into its virulence through horizontal gene transfer.</title>
        <authorList>
            <person name="Xiong J."/>
            <person name="Wang G."/>
            <person name="Cheng J."/>
            <person name="Tian M."/>
            <person name="Pan X."/>
            <person name="Warren A."/>
            <person name="Jiang C."/>
            <person name="Yuan D."/>
            <person name="Miao W."/>
        </authorList>
    </citation>
    <scope>NUCLEOTIDE SEQUENCE [LARGE SCALE GENOMIC DNA]</scope>
    <source>
        <strain evidence="2">36N120E</strain>
    </source>
</reference>
<name>A0A0V0QVZ4_PSEPJ</name>
<evidence type="ECO:0000313" key="3">
    <source>
        <dbReference type="Proteomes" id="UP000054937"/>
    </source>
</evidence>
<proteinExistence type="predicted"/>
<dbReference type="EMBL" id="LDAU01000096">
    <property type="protein sequence ID" value="KRX06386.1"/>
    <property type="molecule type" value="Genomic_DNA"/>
</dbReference>
<feature type="region of interest" description="Disordered" evidence="1">
    <location>
        <begin position="61"/>
        <end position="85"/>
    </location>
</feature>
<feature type="region of interest" description="Disordered" evidence="1">
    <location>
        <begin position="116"/>
        <end position="141"/>
    </location>
</feature>
<comment type="caution">
    <text evidence="2">The sequence shown here is derived from an EMBL/GenBank/DDBJ whole genome shotgun (WGS) entry which is preliminary data.</text>
</comment>
<organism evidence="2 3">
    <name type="scientific">Pseudocohnilembus persalinus</name>
    <name type="common">Ciliate</name>
    <dbReference type="NCBI Taxonomy" id="266149"/>
    <lineage>
        <taxon>Eukaryota</taxon>
        <taxon>Sar</taxon>
        <taxon>Alveolata</taxon>
        <taxon>Ciliophora</taxon>
        <taxon>Intramacronucleata</taxon>
        <taxon>Oligohymenophorea</taxon>
        <taxon>Scuticociliatia</taxon>
        <taxon>Philasterida</taxon>
        <taxon>Pseudocohnilembidae</taxon>
        <taxon>Pseudocohnilembus</taxon>
    </lineage>
</organism>
<dbReference type="InParanoid" id="A0A0V0QVZ4"/>
<protein>
    <submittedName>
        <fullName evidence="2">Uncharacterized protein</fullName>
    </submittedName>
</protein>
<evidence type="ECO:0000313" key="2">
    <source>
        <dbReference type="EMBL" id="KRX06386.1"/>
    </source>
</evidence>
<sequence>MGLLVSDLVLQQIGKQKSSLQDQFQLYLLKQQNNDHFKKKQLHFQQTFEILDYSNFQLNQKNPKVQIENNDNNENNKKKKHFSHKKGPLLQNFDNYIIQKKTIIDSPVKKVKHSMENQIKYKIQGEEQEKDDDDDDDDDNG</sequence>
<keyword evidence="3" id="KW-1185">Reference proteome</keyword>
<accession>A0A0V0QVZ4</accession>